<organism evidence="5 6">
    <name type="scientific">Amnibacterium kyonggiense</name>
    <dbReference type="NCBI Taxonomy" id="595671"/>
    <lineage>
        <taxon>Bacteria</taxon>
        <taxon>Bacillati</taxon>
        <taxon>Actinomycetota</taxon>
        <taxon>Actinomycetes</taxon>
        <taxon>Micrococcales</taxon>
        <taxon>Microbacteriaceae</taxon>
        <taxon>Amnibacterium</taxon>
    </lineage>
</organism>
<keyword evidence="2" id="KW-0813">Transport</keyword>
<evidence type="ECO:0000256" key="4">
    <source>
        <dbReference type="SAM" id="SignalP"/>
    </source>
</evidence>
<name>A0A4R7FP78_9MICO</name>
<comment type="caution">
    <text evidence="5">The sequence shown here is derived from an EMBL/GenBank/DDBJ whole genome shotgun (WGS) entry which is preliminary data.</text>
</comment>
<dbReference type="PANTHER" id="PTHR43649:SF34">
    <property type="entry name" value="ABC TRANSPORTER PERIPLASMIC-BINDING PROTEIN YCJN-RELATED"/>
    <property type="match status" value="1"/>
</dbReference>
<comment type="similarity">
    <text evidence="1">Belongs to the bacterial solute-binding protein 1 family.</text>
</comment>
<dbReference type="SUPFAM" id="SSF53850">
    <property type="entry name" value="Periplasmic binding protein-like II"/>
    <property type="match status" value="1"/>
</dbReference>
<evidence type="ECO:0000256" key="3">
    <source>
        <dbReference type="ARBA" id="ARBA00022729"/>
    </source>
</evidence>
<keyword evidence="6" id="KW-1185">Reference proteome</keyword>
<dbReference type="EMBL" id="SOAM01000001">
    <property type="protein sequence ID" value="TDS79545.1"/>
    <property type="molecule type" value="Genomic_DNA"/>
</dbReference>
<reference evidence="5 6" key="1">
    <citation type="submission" date="2019-03" db="EMBL/GenBank/DDBJ databases">
        <title>Genomic Encyclopedia of Archaeal and Bacterial Type Strains, Phase II (KMG-II): from individual species to whole genera.</title>
        <authorList>
            <person name="Goeker M."/>
        </authorList>
    </citation>
    <scope>NUCLEOTIDE SEQUENCE [LARGE SCALE GENOMIC DNA]</scope>
    <source>
        <strain evidence="5 6">DSM 24782</strain>
    </source>
</reference>
<sequence length="427" mass="45547">MKKALRVAAVGATLALSGLSLVACSSGSGGGNPAAQSGNDTGPITYVQGKDTSGNIPKLAAMWNADHPKEKVTVKQQSDNADQQLQDLTQHLQQKLSDYDVMSTDVVWTAQLAAKGWLQPLTGNYKLDLSGYLPSVVKSGQYVGTQYAAPSVTDSQLLYYRKDLLGSNPVPTTFAEMMKLCPIAKKAGIDCYAGQFAKYEGLTVNFNEVVTSNGGTVVDDKGKPTLDTPQAEAGLQELVDAFKDGNIPKAAVSYQEQQGLNSFEQGKLMFLNNWPYMVADIANSAQAKDIRSKYGIAGYPGKSAVGGHNLAINAYSKHKKTALDFIKFMESADVQKNRVEKESVAPTLSSLYSDTSFTDQYPYLVPLKKSLDSAVARPITPYYNGVTQAIQNNIFQALQTASTGGSVDVKSVLSATSKAIEAASSGS</sequence>
<dbReference type="PANTHER" id="PTHR43649">
    <property type="entry name" value="ARABINOSE-BINDING PROTEIN-RELATED"/>
    <property type="match status" value="1"/>
</dbReference>
<dbReference type="PROSITE" id="PS51257">
    <property type="entry name" value="PROKAR_LIPOPROTEIN"/>
    <property type="match status" value="1"/>
</dbReference>
<feature type="chain" id="PRO_5039347015" evidence="4">
    <location>
        <begin position="23"/>
        <end position="427"/>
    </location>
</feature>
<evidence type="ECO:0000313" key="5">
    <source>
        <dbReference type="EMBL" id="TDS79545.1"/>
    </source>
</evidence>
<protein>
    <submittedName>
        <fullName evidence="5">Carbohydrate ABC transporter substrate-binding protein (CUT1 family)</fullName>
    </submittedName>
</protein>
<accession>A0A4R7FP78</accession>
<dbReference type="CDD" id="cd14750">
    <property type="entry name" value="PBP2_TMBP"/>
    <property type="match status" value="1"/>
</dbReference>
<feature type="signal peptide" evidence="4">
    <location>
        <begin position="1"/>
        <end position="22"/>
    </location>
</feature>
<dbReference type="RefSeq" id="WP_133763821.1">
    <property type="nucleotide sequence ID" value="NZ_BAAARP010000001.1"/>
</dbReference>
<evidence type="ECO:0000313" key="6">
    <source>
        <dbReference type="Proteomes" id="UP000295344"/>
    </source>
</evidence>
<dbReference type="Gene3D" id="3.40.190.10">
    <property type="entry name" value="Periplasmic binding protein-like II"/>
    <property type="match status" value="2"/>
</dbReference>
<gene>
    <name evidence="5" type="ORF">CLV52_0076</name>
</gene>
<evidence type="ECO:0000256" key="2">
    <source>
        <dbReference type="ARBA" id="ARBA00022448"/>
    </source>
</evidence>
<proteinExistence type="inferred from homology"/>
<dbReference type="AlphaFoldDB" id="A0A4R7FP78"/>
<evidence type="ECO:0000256" key="1">
    <source>
        <dbReference type="ARBA" id="ARBA00008520"/>
    </source>
</evidence>
<dbReference type="OrthoDB" id="3495561at2"/>
<dbReference type="Proteomes" id="UP000295344">
    <property type="component" value="Unassembled WGS sequence"/>
</dbReference>
<dbReference type="InterPro" id="IPR050490">
    <property type="entry name" value="Bact_solute-bd_prot1"/>
</dbReference>
<dbReference type="Pfam" id="PF01547">
    <property type="entry name" value="SBP_bac_1"/>
    <property type="match status" value="1"/>
</dbReference>
<dbReference type="InterPro" id="IPR006059">
    <property type="entry name" value="SBP"/>
</dbReference>
<keyword evidence="3 4" id="KW-0732">Signal</keyword>